<dbReference type="PANTHER" id="PTHR47584:SF19">
    <property type="entry name" value="L10-INTERACTING MYB DOMAIN-CONTAINING PROTEIN-LIKE"/>
    <property type="match status" value="1"/>
</dbReference>
<keyword evidence="3" id="KW-1185">Reference proteome</keyword>
<dbReference type="Pfam" id="PF12776">
    <property type="entry name" value="Myb_DNA-bind_3"/>
    <property type="match status" value="1"/>
</dbReference>
<feature type="compositionally biased region" description="Polar residues" evidence="1">
    <location>
        <begin position="179"/>
        <end position="190"/>
    </location>
</feature>
<dbReference type="Proteomes" id="UP000827889">
    <property type="component" value="Chromosome 10"/>
</dbReference>
<reference evidence="4" key="1">
    <citation type="submission" date="2025-08" db="UniProtKB">
        <authorList>
            <consortium name="RefSeq"/>
        </authorList>
    </citation>
    <scope>IDENTIFICATION</scope>
    <source>
        <tissue evidence="4">Leaf</tissue>
    </source>
</reference>
<organism evidence="3 4">
    <name type="scientific">Rhodamnia argentea</name>
    <dbReference type="NCBI Taxonomy" id="178133"/>
    <lineage>
        <taxon>Eukaryota</taxon>
        <taxon>Viridiplantae</taxon>
        <taxon>Streptophyta</taxon>
        <taxon>Embryophyta</taxon>
        <taxon>Tracheophyta</taxon>
        <taxon>Spermatophyta</taxon>
        <taxon>Magnoliopsida</taxon>
        <taxon>eudicotyledons</taxon>
        <taxon>Gunneridae</taxon>
        <taxon>Pentapetalae</taxon>
        <taxon>rosids</taxon>
        <taxon>malvids</taxon>
        <taxon>Myrtales</taxon>
        <taxon>Myrtaceae</taxon>
        <taxon>Myrtoideae</taxon>
        <taxon>Myrteae</taxon>
        <taxon>Australasian group</taxon>
        <taxon>Rhodamnia</taxon>
    </lineage>
</organism>
<feature type="compositionally biased region" description="Basic and acidic residues" evidence="1">
    <location>
        <begin position="154"/>
        <end position="174"/>
    </location>
</feature>
<evidence type="ECO:0000313" key="4">
    <source>
        <dbReference type="RefSeq" id="XP_048127147.1"/>
    </source>
</evidence>
<dbReference type="InterPro" id="IPR024752">
    <property type="entry name" value="Myb/SANT-like_dom"/>
</dbReference>
<proteinExistence type="predicted"/>
<dbReference type="RefSeq" id="XP_048127147.1">
    <property type="nucleotide sequence ID" value="XM_048271190.1"/>
</dbReference>
<sequence length="289" mass="32793">MASQKDESSAKWTDSLTNLFISLMVEEVKKGNHTSCTFNKVGWKTIRAEFTTQTGLEYKQARMKNKMNRLRRDFGSFKKLLSQSGFGWDYVNKVVVVDDPSIWEKHIKENNEWAKFKKDGFPQYSELSIIFGDTYALGEEARGNVEDLMVSEEGDNRGNHADDDPNEFGEHPIDHGVFTSGQHNLDMTPNSKRRRKSIASDVANTCKVLQEMMKSRASQQSDSAATSQVTSSPVDPFFVSAVIEVLLSMPEVDSDLYHKALERAMDSATWREAFIQTPTEMRNGLLQRL</sequence>
<feature type="domain" description="Myb/SANT-like" evidence="2">
    <location>
        <begin position="11"/>
        <end position="106"/>
    </location>
</feature>
<feature type="region of interest" description="Disordered" evidence="1">
    <location>
        <begin position="152"/>
        <end position="196"/>
    </location>
</feature>
<evidence type="ECO:0000259" key="2">
    <source>
        <dbReference type="Pfam" id="PF12776"/>
    </source>
</evidence>
<evidence type="ECO:0000313" key="3">
    <source>
        <dbReference type="Proteomes" id="UP000827889"/>
    </source>
</evidence>
<evidence type="ECO:0000256" key="1">
    <source>
        <dbReference type="SAM" id="MobiDB-lite"/>
    </source>
</evidence>
<gene>
    <name evidence="4" type="primary">LOC125312610</name>
</gene>
<protein>
    <submittedName>
        <fullName evidence="4">Uncharacterized protein LOC125312610 isoform X1</fullName>
    </submittedName>
</protein>
<dbReference type="PANTHER" id="PTHR47584">
    <property type="match status" value="1"/>
</dbReference>
<dbReference type="GeneID" id="125312610"/>
<accession>A0ABM3GS16</accession>
<name>A0ABM3GS16_9MYRT</name>
<dbReference type="InterPro" id="IPR045026">
    <property type="entry name" value="LIMYB"/>
</dbReference>